<reference evidence="2 3" key="1">
    <citation type="journal article" date="2024" name="Front Chem Biol">
        <title>Unveiling the potential of Daldinia eschscholtzii MFLUCC 19-0629 through bioactivity and bioinformatics studies for enhanced sustainable agriculture production.</title>
        <authorList>
            <person name="Brooks S."/>
            <person name="Weaver J.A."/>
            <person name="Klomchit A."/>
            <person name="Alharthi S.A."/>
            <person name="Onlamun T."/>
            <person name="Nurani R."/>
            <person name="Vong T.K."/>
            <person name="Alberti F."/>
            <person name="Greco C."/>
        </authorList>
    </citation>
    <scope>NUCLEOTIDE SEQUENCE [LARGE SCALE GENOMIC DNA]</scope>
    <source>
        <strain evidence="2">MFLUCC 19-0629</strain>
    </source>
</reference>
<keyword evidence="3" id="KW-1185">Reference proteome</keyword>
<dbReference type="AlphaFoldDB" id="A0AAX6MT45"/>
<proteinExistence type="predicted"/>
<protein>
    <recommendedName>
        <fullName evidence="4">Fungal specific transcription factor</fullName>
    </recommendedName>
</protein>
<evidence type="ECO:0000313" key="2">
    <source>
        <dbReference type="EMBL" id="KAK6955686.1"/>
    </source>
</evidence>
<evidence type="ECO:0008006" key="4">
    <source>
        <dbReference type="Google" id="ProtNLM"/>
    </source>
</evidence>
<evidence type="ECO:0000313" key="3">
    <source>
        <dbReference type="Proteomes" id="UP001369815"/>
    </source>
</evidence>
<name>A0AAX6MT45_9PEZI</name>
<organism evidence="2 3">
    <name type="scientific">Daldinia eschscholtzii</name>
    <dbReference type="NCBI Taxonomy" id="292717"/>
    <lineage>
        <taxon>Eukaryota</taxon>
        <taxon>Fungi</taxon>
        <taxon>Dikarya</taxon>
        <taxon>Ascomycota</taxon>
        <taxon>Pezizomycotina</taxon>
        <taxon>Sordariomycetes</taxon>
        <taxon>Xylariomycetidae</taxon>
        <taxon>Xylariales</taxon>
        <taxon>Hypoxylaceae</taxon>
        <taxon>Daldinia</taxon>
    </lineage>
</organism>
<dbReference type="PANTHER" id="PTHR39474:SF1">
    <property type="entry name" value="FUNGAL SPECIFIC TRANSCRIPTION FACTOR"/>
    <property type="match status" value="1"/>
</dbReference>
<comment type="caution">
    <text evidence="2">The sequence shown here is derived from an EMBL/GenBank/DDBJ whole genome shotgun (WGS) entry which is preliminary data.</text>
</comment>
<dbReference type="PANTHER" id="PTHR39474">
    <property type="entry name" value="UNNAMED PRODUCT"/>
    <property type="match status" value="1"/>
</dbReference>
<feature type="region of interest" description="Disordered" evidence="1">
    <location>
        <begin position="1"/>
        <end position="59"/>
    </location>
</feature>
<feature type="compositionally biased region" description="Low complexity" evidence="1">
    <location>
        <begin position="1"/>
        <end position="35"/>
    </location>
</feature>
<sequence length="123" mass="13124">MSSAPNPNSNPSASAEKAAATSTQENEQQQQEQQNKTPLPLPEPDHAGDATQLPVGGEGVKLDHLGPLVVNEDGTMSRIANWAEMAEIERENTLRILGKRNKMRLDALRAKGKPSEGQSGNGS</sequence>
<evidence type="ECO:0000256" key="1">
    <source>
        <dbReference type="SAM" id="MobiDB-lite"/>
    </source>
</evidence>
<dbReference type="Proteomes" id="UP001369815">
    <property type="component" value="Unassembled WGS sequence"/>
</dbReference>
<accession>A0AAX6MT45</accession>
<gene>
    <name evidence="2" type="ORF">Daesc_003329</name>
</gene>
<dbReference type="EMBL" id="JBANMG010000003">
    <property type="protein sequence ID" value="KAK6955686.1"/>
    <property type="molecule type" value="Genomic_DNA"/>
</dbReference>